<dbReference type="EMBL" id="RBZP01000019">
    <property type="protein sequence ID" value="RKQ30268.1"/>
    <property type="molecule type" value="Genomic_DNA"/>
</dbReference>
<keyword evidence="9" id="KW-1185">Reference proteome</keyword>
<keyword evidence="2" id="KW-0813">Transport</keyword>
<feature type="domain" description="PTS EIIA type-1" evidence="7">
    <location>
        <begin position="33"/>
        <end position="137"/>
    </location>
</feature>
<dbReference type="Pfam" id="PF00358">
    <property type="entry name" value="PTS_EIIA_1"/>
    <property type="match status" value="1"/>
</dbReference>
<evidence type="ECO:0000256" key="5">
    <source>
        <dbReference type="ARBA" id="ARBA00022683"/>
    </source>
</evidence>
<comment type="subcellular location">
    <subcellularLocation>
        <location evidence="1">Cytoplasm</location>
    </subcellularLocation>
</comment>
<dbReference type="Gene3D" id="2.70.70.10">
    <property type="entry name" value="Glucose Permease (Domain IIA)"/>
    <property type="match status" value="1"/>
</dbReference>
<proteinExistence type="predicted"/>
<dbReference type="GO" id="GO:0009401">
    <property type="term" value="P:phosphoenolpyruvate-dependent sugar phosphotransferase system"/>
    <property type="evidence" value="ECO:0007669"/>
    <property type="project" value="UniProtKB-KW"/>
</dbReference>
<evidence type="ECO:0000256" key="3">
    <source>
        <dbReference type="ARBA" id="ARBA00022597"/>
    </source>
</evidence>
<dbReference type="NCBIfam" id="TIGR00830">
    <property type="entry name" value="PTBA"/>
    <property type="match status" value="1"/>
</dbReference>
<dbReference type="GO" id="GO:0016301">
    <property type="term" value="F:kinase activity"/>
    <property type="evidence" value="ECO:0007669"/>
    <property type="project" value="UniProtKB-KW"/>
</dbReference>
<keyword evidence="4" id="KW-0808">Transferase</keyword>
<keyword evidence="6" id="KW-0418">Kinase</keyword>
<evidence type="ECO:0000259" key="7">
    <source>
        <dbReference type="PROSITE" id="PS51093"/>
    </source>
</evidence>
<comment type="caution">
    <text evidence="8">The sequence shown here is derived from an EMBL/GenBank/DDBJ whole genome shotgun (WGS) entry which is preliminary data.</text>
</comment>
<evidence type="ECO:0000313" key="9">
    <source>
        <dbReference type="Proteomes" id="UP000269301"/>
    </source>
</evidence>
<evidence type="ECO:0000313" key="8">
    <source>
        <dbReference type="EMBL" id="RKQ30268.1"/>
    </source>
</evidence>
<dbReference type="RefSeq" id="WP_121205667.1">
    <property type="nucleotide sequence ID" value="NZ_RBZP01000019.1"/>
</dbReference>
<name>A0A494ZV28_9BACI</name>
<dbReference type="SUPFAM" id="SSF51261">
    <property type="entry name" value="Duplicated hybrid motif"/>
    <property type="match status" value="1"/>
</dbReference>
<evidence type="ECO:0000256" key="6">
    <source>
        <dbReference type="ARBA" id="ARBA00022777"/>
    </source>
</evidence>
<dbReference type="PANTHER" id="PTHR45008">
    <property type="entry name" value="PTS SYSTEM GLUCOSE-SPECIFIC EIIA COMPONENT"/>
    <property type="match status" value="1"/>
</dbReference>
<dbReference type="CDD" id="cd00210">
    <property type="entry name" value="PTS_IIA_glc"/>
    <property type="match status" value="1"/>
</dbReference>
<protein>
    <submittedName>
        <fullName evidence="8">PTS glucose transporter subunit IIA</fullName>
    </submittedName>
</protein>
<dbReference type="PROSITE" id="PS51093">
    <property type="entry name" value="PTS_EIIA_TYPE_1"/>
    <property type="match status" value="1"/>
</dbReference>
<dbReference type="GO" id="GO:0005737">
    <property type="term" value="C:cytoplasm"/>
    <property type="evidence" value="ECO:0007669"/>
    <property type="project" value="UniProtKB-SubCell"/>
</dbReference>
<dbReference type="InterPro" id="IPR001127">
    <property type="entry name" value="PTS_EIIA_1_perm"/>
</dbReference>
<dbReference type="PANTHER" id="PTHR45008:SF1">
    <property type="entry name" value="PTS SYSTEM GLUCOSE-SPECIFIC EIIA COMPONENT"/>
    <property type="match status" value="1"/>
</dbReference>
<dbReference type="InterPro" id="IPR011055">
    <property type="entry name" value="Dup_hybrid_motif"/>
</dbReference>
<evidence type="ECO:0000256" key="4">
    <source>
        <dbReference type="ARBA" id="ARBA00022679"/>
    </source>
</evidence>
<dbReference type="PROSITE" id="PS00371">
    <property type="entry name" value="PTS_EIIA_TYPE_1_HIS"/>
    <property type="match status" value="1"/>
</dbReference>
<organism evidence="8 9">
    <name type="scientific">Oceanobacillus halophilus</name>
    <dbReference type="NCBI Taxonomy" id="930130"/>
    <lineage>
        <taxon>Bacteria</taxon>
        <taxon>Bacillati</taxon>
        <taxon>Bacillota</taxon>
        <taxon>Bacilli</taxon>
        <taxon>Bacillales</taxon>
        <taxon>Bacillaceae</taxon>
        <taxon>Oceanobacillus</taxon>
    </lineage>
</organism>
<keyword evidence="3 8" id="KW-0762">Sugar transport</keyword>
<dbReference type="AlphaFoldDB" id="A0A494ZV28"/>
<dbReference type="OrthoDB" id="92465at2"/>
<evidence type="ECO:0000256" key="2">
    <source>
        <dbReference type="ARBA" id="ARBA00022448"/>
    </source>
</evidence>
<dbReference type="InterPro" id="IPR050890">
    <property type="entry name" value="PTS_EIIA_component"/>
</dbReference>
<dbReference type="FunFam" id="2.70.70.10:FF:000001">
    <property type="entry name" value="PTS system glucose-specific IIA component"/>
    <property type="match status" value="1"/>
</dbReference>
<reference evidence="8 9" key="1">
    <citation type="journal article" date="2016" name="Int. J. Syst. Evol. Microbiol.">
        <title>Oceanobacillus halophilus sp. nov., a novel moderately halophilic bacterium from a hypersaline lake.</title>
        <authorList>
            <person name="Amoozegar M.A."/>
            <person name="Bagheri M."/>
            <person name="Makhdoumi A."/>
            <person name="Nikou M.M."/>
            <person name="Fazeli S.A.S."/>
            <person name="Schumann P."/>
            <person name="Sproer C."/>
            <person name="Sanchez-Porro C."/>
            <person name="Ventosa A."/>
        </authorList>
    </citation>
    <scope>NUCLEOTIDE SEQUENCE [LARGE SCALE GENOMIC DNA]</scope>
    <source>
        <strain evidence="8 9">DSM 23996</strain>
    </source>
</reference>
<keyword evidence="5" id="KW-0598">Phosphotransferase system</keyword>
<sequence>MFGKLFKKKEEVTEVSLVAPVTGEFVALEDVPDPVFSQKMMGDGFAIKPTNGEAVAPVDGKIMQVFPTKHAVGLLADNGAEILIHIGLETVSLDGEGFTAHVSEGDRVKQGDKLISFDRNVIGEKAKSTVTPVIITNTDDMSEITVMDKSQVTAGQDSVLTVKK</sequence>
<dbReference type="Proteomes" id="UP000269301">
    <property type="component" value="Unassembled WGS sequence"/>
</dbReference>
<gene>
    <name evidence="8" type="ORF">D8M06_16385</name>
</gene>
<accession>A0A494ZV28</accession>
<evidence type="ECO:0000256" key="1">
    <source>
        <dbReference type="ARBA" id="ARBA00004496"/>
    </source>
</evidence>